<dbReference type="PROSITE" id="PS52016">
    <property type="entry name" value="TONB_DEPENDENT_REC_3"/>
    <property type="match status" value="1"/>
</dbReference>
<sequence>MKLSFCGIFLQCLFVNLLLATEINAQKALSVKEVYLDLELKQASLVEVFSLIESKTDYKFNYSKVDINRALALNKNYKNASVAQILTDISREARLNFKQVNLGINVDRAPRRSRASVEVITFETISGKVSDETNQGIPGVNIVIKGTNSGAVTDIDGNYSINVPNEESILVYSAVGYISQEVVVGSRTTINITMLADIRQLEELVVTAFGLEREKKELTYSTQNVKLGAISEARPNQDVINGLQGKVAGLSINTSSGGVSGESRVVLRGERSTSGNSEPLYIIDGVVASGGLSDISADDIESISVLKGANAAALYGNRAQNGAVIVSTKKGRDGFNIDINQTFTAEKALVLHSYQNQFGQGSAGTYVPASTFSWGPSLNGSQVANWSPDPALAGSTIPYTAYSDNVKDFYQTGKSLSTSVAISAGGEKGTTYFSYTFDDKEGVIPNNELTRHNFNLRVENKLTDKLTFNGKVNFIRSQVSNQLATGEAFDNPNRHAYRLPRNVSNAQASAFEYIDAAGNARQNFWLPLDNGGANPYWTVNRNLNDIIDDRVLGFASLEYEIVDGLKLLARSAIDRTNIFRENRWHNDTYIIAQTGNYSINSSQSYEWNHEFLAQYAGESGEFTYNINVGGNLRQERRNGVSTNNGGLNVPNLFAIGNAQNLTASETIFRRDVNSLYGFGQIGWKGALFLDATWRGDWSSTLPSPHRFTYPSFGLSAVLSDLVSLPEIISFAKLRVNYAESGGDTSPFRLSRLVTASGGFLTLGGLLPLDNLKPERTKSIDVGFDLRLFEDRLGIDFTYYKTNTNDQIFTENLAIGANASQRLLNGGDIENKGIELVLTGTPLQTSDFTWDITVNYSKNTSEVKELFGQSDVFNLGAPNGSGFLGTNRLDLGEPFGNIVSRGFERDSQGRVLVDPNTGVPLRTAGLTEIIGNYNPDWLGGIFNSFQYKNFSATFLIDIRQGGNLVSFTDAILAADGLTEITAQGRDGTLVFGQNIFGGETAVLADADGNGTETPNNVSVNAETLWTALGGRNSPTGEAFVRDASNVRMREIALGYELPASVLSKTPFKRVKFSLVGRNLFFLSNKAEILDPDVISSANVAAVGFENFAPPTSRSFGFNIKLGL</sequence>
<comment type="subcellular location">
    <subcellularLocation>
        <location evidence="1 7">Cell outer membrane</location>
        <topology evidence="1 7">Multi-pass membrane protein</topology>
    </subcellularLocation>
</comment>
<dbReference type="Gene3D" id="2.170.130.10">
    <property type="entry name" value="TonB-dependent receptor, plug domain"/>
    <property type="match status" value="1"/>
</dbReference>
<evidence type="ECO:0000256" key="1">
    <source>
        <dbReference type="ARBA" id="ARBA00004571"/>
    </source>
</evidence>
<dbReference type="InterPro" id="IPR039426">
    <property type="entry name" value="TonB-dep_rcpt-like"/>
</dbReference>
<dbReference type="Pfam" id="PF07715">
    <property type="entry name" value="Plug"/>
    <property type="match status" value="1"/>
</dbReference>
<dbReference type="InterPro" id="IPR037066">
    <property type="entry name" value="Plug_dom_sf"/>
</dbReference>
<comment type="similarity">
    <text evidence="7">Belongs to the TonB-dependent receptor family.</text>
</comment>
<keyword evidence="2 7" id="KW-0813">Transport</keyword>
<accession>A0ABT8KHY0</accession>
<feature type="chain" id="PRO_5045762229" evidence="8">
    <location>
        <begin position="21"/>
        <end position="1122"/>
    </location>
</feature>
<evidence type="ECO:0000256" key="8">
    <source>
        <dbReference type="SAM" id="SignalP"/>
    </source>
</evidence>
<dbReference type="Gene3D" id="2.40.170.20">
    <property type="entry name" value="TonB-dependent receptor, beta-barrel domain"/>
    <property type="match status" value="1"/>
</dbReference>
<feature type="domain" description="TonB-dependent receptor plug" evidence="9">
    <location>
        <begin position="215"/>
        <end position="323"/>
    </location>
</feature>
<dbReference type="InterPro" id="IPR012910">
    <property type="entry name" value="Plug_dom"/>
</dbReference>
<reference evidence="10" key="1">
    <citation type="submission" date="2023-06" db="EMBL/GenBank/DDBJ databases">
        <title>Genomic of Parafulvivirga corallium.</title>
        <authorList>
            <person name="Wang G."/>
        </authorList>
    </citation>
    <scope>NUCLEOTIDE SEQUENCE</scope>
    <source>
        <strain evidence="10">BMA10</strain>
    </source>
</reference>
<evidence type="ECO:0000256" key="7">
    <source>
        <dbReference type="PROSITE-ProRule" id="PRU01360"/>
    </source>
</evidence>
<keyword evidence="5 7" id="KW-0472">Membrane</keyword>
<dbReference type="Gene3D" id="2.60.40.1120">
    <property type="entry name" value="Carboxypeptidase-like, regulatory domain"/>
    <property type="match status" value="1"/>
</dbReference>
<keyword evidence="6 7" id="KW-0998">Cell outer membrane</keyword>
<organism evidence="10 11">
    <name type="scientific">Splendidivirga corallicola</name>
    <dbReference type="NCBI Taxonomy" id="3051826"/>
    <lineage>
        <taxon>Bacteria</taxon>
        <taxon>Pseudomonadati</taxon>
        <taxon>Bacteroidota</taxon>
        <taxon>Cytophagia</taxon>
        <taxon>Cytophagales</taxon>
        <taxon>Splendidivirgaceae</taxon>
        <taxon>Splendidivirga</taxon>
    </lineage>
</organism>
<keyword evidence="8" id="KW-0732">Signal</keyword>
<evidence type="ECO:0000256" key="2">
    <source>
        <dbReference type="ARBA" id="ARBA00022448"/>
    </source>
</evidence>
<keyword evidence="11" id="KW-1185">Reference proteome</keyword>
<dbReference type="RefSeq" id="WP_346750324.1">
    <property type="nucleotide sequence ID" value="NZ_JAUJEA010000001.1"/>
</dbReference>
<dbReference type="SUPFAM" id="SSF49464">
    <property type="entry name" value="Carboxypeptidase regulatory domain-like"/>
    <property type="match status" value="1"/>
</dbReference>
<proteinExistence type="inferred from homology"/>
<dbReference type="SUPFAM" id="SSF56935">
    <property type="entry name" value="Porins"/>
    <property type="match status" value="1"/>
</dbReference>
<feature type="signal peptide" evidence="8">
    <location>
        <begin position="1"/>
        <end position="20"/>
    </location>
</feature>
<dbReference type="InterPro" id="IPR036942">
    <property type="entry name" value="Beta-barrel_TonB_sf"/>
</dbReference>
<dbReference type="Pfam" id="PF13715">
    <property type="entry name" value="CarbopepD_reg_2"/>
    <property type="match status" value="1"/>
</dbReference>
<keyword evidence="3 7" id="KW-1134">Transmembrane beta strand</keyword>
<evidence type="ECO:0000256" key="4">
    <source>
        <dbReference type="ARBA" id="ARBA00022692"/>
    </source>
</evidence>
<dbReference type="InterPro" id="IPR008969">
    <property type="entry name" value="CarboxyPept-like_regulatory"/>
</dbReference>
<dbReference type="Proteomes" id="UP001172082">
    <property type="component" value="Unassembled WGS sequence"/>
</dbReference>
<evidence type="ECO:0000256" key="6">
    <source>
        <dbReference type="ARBA" id="ARBA00023237"/>
    </source>
</evidence>
<protein>
    <submittedName>
        <fullName evidence="10">SusC/RagA family TonB-linked outer membrane protein</fullName>
    </submittedName>
</protein>
<evidence type="ECO:0000313" key="11">
    <source>
        <dbReference type="Proteomes" id="UP001172082"/>
    </source>
</evidence>
<evidence type="ECO:0000259" key="9">
    <source>
        <dbReference type="Pfam" id="PF07715"/>
    </source>
</evidence>
<comment type="caution">
    <text evidence="10">The sequence shown here is derived from an EMBL/GenBank/DDBJ whole genome shotgun (WGS) entry which is preliminary data.</text>
</comment>
<evidence type="ECO:0000256" key="3">
    <source>
        <dbReference type="ARBA" id="ARBA00022452"/>
    </source>
</evidence>
<evidence type="ECO:0000256" key="5">
    <source>
        <dbReference type="ARBA" id="ARBA00023136"/>
    </source>
</evidence>
<gene>
    <name evidence="10" type="ORF">QQ008_02980</name>
</gene>
<evidence type="ECO:0000313" key="10">
    <source>
        <dbReference type="EMBL" id="MDN5200299.1"/>
    </source>
</evidence>
<name>A0ABT8KHY0_9BACT</name>
<keyword evidence="4 7" id="KW-0812">Transmembrane</keyword>
<dbReference type="InterPro" id="IPR023997">
    <property type="entry name" value="TonB-dep_OMP_SusC/RagA_CS"/>
</dbReference>
<dbReference type="InterPro" id="IPR023996">
    <property type="entry name" value="TonB-dep_OMP_SusC/RagA"/>
</dbReference>
<dbReference type="NCBIfam" id="TIGR04057">
    <property type="entry name" value="SusC_RagA_signa"/>
    <property type="match status" value="1"/>
</dbReference>
<dbReference type="EMBL" id="JAUJEA010000001">
    <property type="protein sequence ID" value="MDN5200299.1"/>
    <property type="molecule type" value="Genomic_DNA"/>
</dbReference>
<dbReference type="NCBIfam" id="TIGR04056">
    <property type="entry name" value="OMP_RagA_SusC"/>
    <property type="match status" value="1"/>
</dbReference>